<dbReference type="Proteomes" id="UP000596427">
    <property type="component" value="Chromosome"/>
</dbReference>
<evidence type="ECO:0000313" key="3">
    <source>
        <dbReference type="EMBL" id="QRG07382.1"/>
    </source>
</evidence>
<feature type="compositionally biased region" description="Low complexity" evidence="2">
    <location>
        <begin position="792"/>
        <end position="808"/>
    </location>
</feature>
<dbReference type="Pfam" id="PF08238">
    <property type="entry name" value="Sel1"/>
    <property type="match status" value="3"/>
</dbReference>
<accession>A0A974PPH8</accession>
<feature type="region of interest" description="Disordered" evidence="2">
    <location>
        <begin position="393"/>
        <end position="497"/>
    </location>
</feature>
<dbReference type="RefSeq" id="WP_203194297.1">
    <property type="nucleotide sequence ID" value="NZ_CP063362.1"/>
</dbReference>
<dbReference type="SUPFAM" id="SSF81901">
    <property type="entry name" value="HCP-like"/>
    <property type="match status" value="1"/>
</dbReference>
<dbReference type="EMBL" id="CP063362">
    <property type="protein sequence ID" value="QRG07382.1"/>
    <property type="molecule type" value="Genomic_DNA"/>
</dbReference>
<feature type="compositionally biased region" description="Polar residues" evidence="2">
    <location>
        <begin position="832"/>
        <end position="841"/>
    </location>
</feature>
<keyword evidence="4" id="KW-1185">Reference proteome</keyword>
<feature type="region of interest" description="Disordered" evidence="2">
    <location>
        <begin position="757"/>
        <end position="841"/>
    </location>
</feature>
<keyword evidence="1" id="KW-0175">Coiled coil</keyword>
<feature type="compositionally biased region" description="Pro residues" evidence="2">
    <location>
        <begin position="422"/>
        <end position="431"/>
    </location>
</feature>
<dbReference type="SMART" id="SM00671">
    <property type="entry name" value="SEL1"/>
    <property type="match status" value="4"/>
</dbReference>
<proteinExistence type="predicted"/>
<reference evidence="3 4" key="1">
    <citation type="submission" date="2020-10" db="EMBL/GenBank/DDBJ databases">
        <title>Degradation of 1,4-Dioxane by Xanthobacter sp. YN2, via a Novel Group-2 Soluble Di-Iron Monooxygenase.</title>
        <authorList>
            <person name="Ma F."/>
            <person name="Wang Y."/>
            <person name="Yang J."/>
            <person name="Guo H."/>
            <person name="Su D."/>
            <person name="Yu L."/>
        </authorList>
    </citation>
    <scope>NUCLEOTIDE SEQUENCE [LARGE SCALE GENOMIC DNA]</scope>
    <source>
        <strain evidence="3 4">YN2</strain>
    </source>
</reference>
<sequence>MDDHTVPDVPVWDVMDVPASTIEALRSEVEALRARLAQTAPRRAIVEMDRAICLLNRRVEDIREAGAAGRDGREELLLRELGELKAGVAALARPERVRALESGLDALSRKIDLMGAKAVDPVEVARLHGQLAELKDLVGRAVSAAAVPGGLSKLAERLATCAEDIARAGEDTARRLAEATSRFERNAVALLERVENLQARARIGDAAAAEDLKLSLLAVLETVHRRLDQVSDQVSRQVVALSPAIGAELTQRLDLLLQRISAAEEAGKLAIAPLADVVERHLLALTEQFRDAHARLGRLDTIEISIQRMAEEMRQVRETTHSATSEAVRAVTAKVSTDPDGVAVVGLKRGLAALEARQDEIERRASEILVNDLELELNDIAVALDRDANGAYAPRAAGKQPHAAAPEMHEPEPEPVAAAPTHPAPASPEAPPASTETPWPGEAPRVGEMPWPRAGRRAPWEQAEHADGADPRPRMGERKIPKRQELKKPEARRHDSKREHRILRGDFFRRHRHVAMVALIAGATTVFAGTAVGLAWRNGPELISGVTSAVRRLAAPAVTGVSGTDLPAPMGTPALQSAARAGDPAAAFVVAGRFADDGELDSAVKWLAFAMAQGSAPAAHRLGVLYEAGGRDIGEARRFYEWAAQQGNVRAMHALAMLLSDGRTAGAGGKPDWEGAVRWFRAAAELGHRDSQYNLGVVYARGLGVSADLGEAWKWLNLAAAQGDDDSAKKRDIIARDTDAATLARAQQASAVFVPVTPNPSANMVDLRPEWTDGADTQGMAGSTAPATDKGLLLASNQPAAPLSAAPQARPPAASPQAAGAQMAGAQMASTKPASRPSSTK</sequence>
<organism evidence="3 4">
    <name type="scientific">Xanthobacter dioxanivorans</name>
    <dbReference type="NCBI Taxonomy" id="2528964"/>
    <lineage>
        <taxon>Bacteria</taxon>
        <taxon>Pseudomonadati</taxon>
        <taxon>Pseudomonadota</taxon>
        <taxon>Alphaproteobacteria</taxon>
        <taxon>Hyphomicrobiales</taxon>
        <taxon>Xanthobacteraceae</taxon>
        <taxon>Xanthobacter</taxon>
    </lineage>
</organism>
<dbReference type="InterPro" id="IPR011990">
    <property type="entry name" value="TPR-like_helical_dom_sf"/>
</dbReference>
<name>A0A974PPH8_9HYPH</name>
<protein>
    <submittedName>
        <fullName evidence="3">SEL1-like repeat protein</fullName>
    </submittedName>
</protein>
<gene>
    <name evidence="3" type="ORF">EZH22_02925</name>
</gene>
<evidence type="ECO:0000313" key="4">
    <source>
        <dbReference type="Proteomes" id="UP000596427"/>
    </source>
</evidence>
<dbReference type="InterPro" id="IPR006597">
    <property type="entry name" value="Sel1-like"/>
</dbReference>
<feature type="compositionally biased region" description="Low complexity" evidence="2">
    <location>
        <begin position="815"/>
        <end position="830"/>
    </location>
</feature>
<evidence type="ECO:0000256" key="1">
    <source>
        <dbReference type="SAM" id="Coils"/>
    </source>
</evidence>
<feature type="compositionally biased region" description="Basic and acidic residues" evidence="2">
    <location>
        <begin position="458"/>
        <end position="497"/>
    </location>
</feature>
<dbReference type="Gene3D" id="1.25.40.10">
    <property type="entry name" value="Tetratricopeptide repeat domain"/>
    <property type="match status" value="1"/>
</dbReference>
<dbReference type="InterPro" id="IPR050767">
    <property type="entry name" value="Sel1_AlgK"/>
</dbReference>
<dbReference type="PANTHER" id="PTHR11102:SF160">
    <property type="entry name" value="ERAD-ASSOCIATED E3 UBIQUITIN-PROTEIN LIGASE COMPONENT HRD3"/>
    <property type="match status" value="1"/>
</dbReference>
<evidence type="ECO:0000256" key="2">
    <source>
        <dbReference type="SAM" id="MobiDB-lite"/>
    </source>
</evidence>
<dbReference type="AlphaFoldDB" id="A0A974PPH8"/>
<feature type="coiled-coil region" evidence="1">
    <location>
        <begin position="344"/>
        <end position="371"/>
    </location>
</feature>
<dbReference type="KEGG" id="xdi:EZH22_02925"/>
<dbReference type="PANTHER" id="PTHR11102">
    <property type="entry name" value="SEL-1-LIKE PROTEIN"/>
    <property type="match status" value="1"/>
</dbReference>